<dbReference type="Proteomes" id="UP000309544">
    <property type="component" value="Unassembled WGS sequence"/>
</dbReference>
<dbReference type="Pfam" id="PF02635">
    <property type="entry name" value="DsrE"/>
    <property type="match status" value="1"/>
</dbReference>
<dbReference type="SUPFAM" id="SSF75169">
    <property type="entry name" value="DsrEFH-like"/>
    <property type="match status" value="1"/>
</dbReference>
<keyword evidence="4 5" id="KW-0808">Transferase</keyword>
<dbReference type="AlphaFoldDB" id="A0A5C4S2R2"/>
<proteinExistence type="inferred from homology"/>
<organism evidence="5 6">
    <name type="scientific">Prosthecochloris vibrioformis</name>
    <name type="common">Chlorobium vibrioforme</name>
    <dbReference type="NCBI Taxonomy" id="1098"/>
    <lineage>
        <taxon>Bacteria</taxon>
        <taxon>Pseudomonadati</taxon>
        <taxon>Chlorobiota</taxon>
        <taxon>Chlorobiia</taxon>
        <taxon>Chlorobiales</taxon>
        <taxon>Chlorobiaceae</taxon>
        <taxon>Prosthecochloris</taxon>
    </lineage>
</organism>
<dbReference type="InterPro" id="IPR003787">
    <property type="entry name" value="Sulphur_relay_DsrE/F-like"/>
</dbReference>
<comment type="subcellular location">
    <subcellularLocation>
        <location evidence="1">Cytoplasm</location>
    </subcellularLocation>
</comment>
<evidence type="ECO:0000256" key="1">
    <source>
        <dbReference type="ARBA" id="ARBA00004496"/>
    </source>
</evidence>
<dbReference type="RefSeq" id="WP_068865934.1">
    <property type="nucleotide sequence ID" value="NZ_VDCI01000001.1"/>
</dbReference>
<dbReference type="PANTHER" id="PTHR34874:SF1">
    <property type="entry name" value="PROTEIN YCHN"/>
    <property type="match status" value="1"/>
</dbReference>
<accession>A0A5C4S2R2</accession>
<dbReference type="InterPro" id="IPR017463">
    <property type="entry name" value="Sulphur_relay_TusD/DsrE"/>
</dbReference>
<dbReference type="GO" id="GO:0005829">
    <property type="term" value="C:cytosol"/>
    <property type="evidence" value="ECO:0007669"/>
    <property type="project" value="TreeGrafter"/>
</dbReference>
<dbReference type="Gene3D" id="3.40.1260.10">
    <property type="entry name" value="DsrEFH-like"/>
    <property type="match status" value="1"/>
</dbReference>
<dbReference type="GO" id="GO:0008033">
    <property type="term" value="P:tRNA processing"/>
    <property type="evidence" value="ECO:0007669"/>
    <property type="project" value="InterPro"/>
</dbReference>
<evidence type="ECO:0000256" key="2">
    <source>
        <dbReference type="ARBA" id="ARBA00007067"/>
    </source>
</evidence>
<keyword evidence="3" id="KW-0963">Cytoplasm</keyword>
<comment type="caution">
    <text evidence="5">The sequence shown here is derived from an EMBL/GenBank/DDBJ whole genome shotgun (WGS) entry which is preliminary data.</text>
</comment>
<evidence type="ECO:0000256" key="3">
    <source>
        <dbReference type="ARBA" id="ARBA00022490"/>
    </source>
</evidence>
<gene>
    <name evidence="5" type="primary">tusD</name>
    <name evidence="5" type="ORF">FGF68_00105</name>
</gene>
<dbReference type="NCBIfam" id="NF001237">
    <property type="entry name" value="PRK00207.1"/>
    <property type="match status" value="1"/>
</dbReference>
<dbReference type="InterPro" id="IPR027396">
    <property type="entry name" value="DsrEFH-like"/>
</dbReference>
<keyword evidence="6" id="KW-1185">Reference proteome</keyword>
<evidence type="ECO:0000313" key="6">
    <source>
        <dbReference type="Proteomes" id="UP000309544"/>
    </source>
</evidence>
<protein>
    <submittedName>
        <fullName evidence="5">Sulfurtransferase complex subunit TusD</fullName>
    </submittedName>
</protein>
<sequence>MNIGILLKEGPYNHQASDTAYKFAEAAIAKGHKVDAVFLYNDGVTNVNKLMDPPQDDRHIADRWSKLSKQHGVEVLACIAASKRRGINDDILIEGGEITGLGTLTDIAIRNDRLVTFGD</sequence>
<evidence type="ECO:0000256" key="4">
    <source>
        <dbReference type="ARBA" id="ARBA00022679"/>
    </source>
</evidence>
<dbReference type="GO" id="GO:0016783">
    <property type="term" value="F:sulfurtransferase activity"/>
    <property type="evidence" value="ECO:0007669"/>
    <property type="project" value="InterPro"/>
</dbReference>
<name>A0A5C4S2R2_PROVB</name>
<dbReference type="PANTHER" id="PTHR34874">
    <property type="entry name" value="PROTEIN YCHN"/>
    <property type="match status" value="1"/>
</dbReference>
<dbReference type="EMBL" id="VDCI01000001">
    <property type="protein sequence ID" value="TNJ37625.1"/>
    <property type="molecule type" value="Genomic_DNA"/>
</dbReference>
<dbReference type="NCBIfam" id="TIGR03012">
    <property type="entry name" value="sulf_tusD_dsrE"/>
    <property type="match status" value="1"/>
</dbReference>
<evidence type="ECO:0000313" key="5">
    <source>
        <dbReference type="EMBL" id="TNJ37625.1"/>
    </source>
</evidence>
<comment type="similarity">
    <text evidence="2">Belongs to the DsrE/TusD family.</text>
</comment>
<reference evidence="5 6" key="1">
    <citation type="submission" date="2019-05" db="EMBL/GenBank/DDBJ databases">
        <title>Draft Whole-Genome sequence of the green sulfur bacterium Prosthecochloris vibrioformis DSM 260.</title>
        <authorList>
            <person name="Meyer T.E."/>
            <person name="Kyndt J.A."/>
        </authorList>
    </citation>
    <scope>NUCLEOTIDE SEQUENCE [LARGE SCALE GENOMIC DNA]</scope>
    <source>
        <strain evidence="5 6">DSM 260</strain>
    </source>
</reference>